<dbReference type="GeneID" id="73328133"/>
<sequence>MDSMNNDFNMQSANKMSDEEFAQLMTSYLQQDQPQSPFNPGYDGNTCLPVPAAAVEPFPGYQQGQSFNPQLPQNPGSVGFHPYGNDEYTEEARWNDKGNFYDASLFGTGSNQQEQYIDPRPLQNIGSVGIHPEEDSEYIGEAKKDEEGNQNDASSDLDSLFGEKEVEGNLPSPDFYLLGEQQAPPVPASAFPIALPSFTLALPSLPLPCNGPENNQQIVGDASQRTVEAGHMAYSLLQSPSPAEPVSRASPALENIVDKAIKPNNKGKRVTKNNSNKKAREVKANSCEACRRSKTKCVREGDADGCNYCKKKNRVCHVSGTDGRTNKTNQERLDAAVTAVNDYLKDAVLLCSELVDHPEQRQTAQALLHNMGDLRQVRAIISGLTRSPLKEFRFAMGPFRPPFYEGATKLAETRNQRIPQLKEAAMKQAEIVGSLLIMIVFSGQSQLEEATTLVARVMLHNIALNLLKNDVQQHCYFPPGSVHPVCQQIRQEIEDRISAALA</sequence>
<dbReference type="GO" id="GO:0008270">
    <property type="term" value="F:zinc ion binding"/>
    <property type="evidence" value="ECO:0007669"/>
    <property type="project" value="InterPro"/>
</dbReference>
<reference evidence="3 4" key="1">
    <citation type="submission" date="2022-03" db="EMBL/GenBank/DDBJ databases">
        <title>Genome data of Colletotrichum spp.</title>
        <authorList>
            <person name="Utami Y.D."/>
            <person name="Hiruma K."/>
        </authorList>
    </citation>
    <scope>NUCLEOTIDE SEQUENCE [LARGE SCALE GENOMIC DNA]</scope>
    <source>
        <strain evidence="3 4">MAFF 239500</strain>
    </source>
</reference>
<dbReference type="Proteomes" id="UP001055115">
    <property type="component" value="Unassembled WGS sequence"/>
</dbReference>
<keyword evidence="4" id="KW-1185">Reference proteome</keyword>
<name>A0AA37P1S7_9PEZI</name>
<evidence type="ECO:0000313" key="4">
    <source>
        <dbReference type="Proteomes" id="UP001055115"/>
    </source>
</evidence>
<evidence type="ECO:0000259" key="2">
    <source>
        <dbReference type="PROSITE" id="PS00463"/>
    </source>
</evidence>
<dbReference type="CDD" id="cd00067">
    <property type="entry name" value="GAL4"/>
    <property type="match status" value="1"/>
</dbReference>
<dbReference type="PROSITE" id="PS00463">
    <property type="entry name" value="ZN2_CY6_FUNGAL_1"/>
    <property type="match status" value="1"/>
</dbReference>
<evidence type="ECO:0000313" key="3">
    <source>
        <dbReference type="EMBL" id="GKT47150.1"/>
    </source>
</evidence>
<protein>
    <recommendedName>
        <fullName evidence="2">Zn(2)-C6 fungal-type domain-containing protein</fullName>
    </recommendedName>
</protein>
<gene>
    <name evidence="3" type="ORF">ColSpa_07331</name>
</gene>
<accession>A0AA37P1S7</accession>
<comment type="caution">
    <text evidence="3">The sequence shown here is derived from an EMBL/GenBank/DDBJ whole genome shotgun (WGS) entry which is preliminary data.</text>
</comment>
<proteinExistence type="predicted"/>
<dbReference type="GO" id="GO:0000981">
    <property type="term" value="F:DNA-binding transcription factor activity, RNA polymerase II-specific"/>
    <property type="evidence" value="ECO:0007669"/>
    <property type="project" value="InterPro"/>
</dbReference>
<dbReference type="InterPro" id="IPR001138">
    <property type="entry name" value="Zn2Cys6_DnaBD"/>
</dbReference>
<dbReference type="RefSeq" id="XP_049129500.1">
    <property type="nucleotide sequence ID" value="XM_049273543.1"/>
</dbReference>
<evidence type="ECO:0000256" key="1">
    <source>
        <dbReference type="ARBA" id="ARBA00023242"/>
    </source>
</evidence>
<dbReference type="EMBL" id="BQXU01000018">
    <property type="protein sequence ID" value="GKT47150.1"/>
    <property type="molecule type" value="Genomic_DNA"/>
</dbReference>
<feature type="domain" description="Zn(2)-C6 fungal-type" evidence="2">
    <location>
        <begin position="286"/>
        <end position="316"/>
    </location>
</feature>
<dbReference type="Gene3D" id="4.10.240.10">
    <property type="entry name" value="Zn(2)-C6 fungal-type DNA-binding domain"/>
    <property type="match status" value="1"/>
</dbReference>
<dbReference type="SUPFAM" id="SSF57701">
    <property type="entry name" value="Zn2/Cys6 DNA-binding domain"/>
    <property type="match status" value="1"/>
</dbReference>
<keyword evidence="1" id="KW-0539">Nucleus</keyword>
<organism evidence="3 4">
    <name type="scientific">Colletotrichum spaethianum</name>
    <dbReference type="NCBI Taxonomy" id="700344"/>
    <lineage>
        <taxon>Eukaryota</taxon>
        <taxon>Fungi</taxon>
        <taxon>Dikarya</taxon>
        <taxon>Ascomycota</taxon>
        <taxon>Pezizomycotina</taxon>
        <taxon>Sordariomycetes</taxon>
        <taxon>Hypocreomycetidae</taxon>
        <taxon>Glomerellales</taxon>
        <taxon>Glomerellaceae</taxon>
        <taxon>Colletotrichum</taxon>
        <taxon>Colletotrichum spaethianum species complex</taxon>
    </lineage>
</organism>
<dbReference type="AlphaFoldDB" id="A0AA37P1S7"/>
<dbReference type="InterPro" id="IPR036864">
    <property type="entry name" value="Zn2-C6_fun-type_DNA-bd_sf"/>
</dbReference>